<keyword evidence="1" id="KW-0597">Phosphoprotein</keyword>
<name>A0A2P6MM60_9EUKA</name>
<dbReference type="PROSITE" id="PS51758">
    <property type="entry name" value="LETM1_RBD"/>
    <property type="match status" value="1"/>
</dbReference>
<feature type="compositionally biased region" description="Low complexity" evidence="3">
    <location>
        <begin position="557"/>
        <end position="569"/>
    </location>
</feature>
<feature type="domain" description="Letm1 RBD" evidence="7">
    <location>
        <begin position="141"/>
        <end position="357"/>
    </location>
</feature>
<comment type="caution">
    <text evidence="8">The sequence shown here is derived from an EMBL/GenBank/DDBJ whole genome shotgun (WGS) entry which is preliminary data.</text>
</comment>
<dbReference type="Pfam" id="PF12752">
    <property type="entry name" value="SUZ"/>
    <property type="match status" value="1"/>
</dbReference>
<dbReference type="Proteomes" id="UP000241769">
    <property type="component" value="Unassembled WGS sequence"/>
</dbReference>
<dbReference type="InterPro" id="IPR036867">
    <property type="entry name" value="R3H_dom_sf"/>
</dbReference>
<feature type="compositionally biased region" description="Basic and acidic residues" evidence="3">
    <location>
        <begin position="818"/>
        <end position="839"/>
    </location>
</feature>
<dbReference type="InterPro" id="IPR033122">
    <property type="entry name" value="LETM1-like_RBD"/>
</dbReference>
<feature type="compositionally biased region" description="Polar residues" evidence="3">
    <location>
        <begin position="995"/>
        <end position="1004"/>
    </location>
</feature>
<keyword evidence="4" id="KW-0812">Transmembrane</keyword>
<feature type="compositionally biased region" description="Low complexity" evidence="3">
    <location>
        <begin position="846"/>
        <end position="866"/>
    </location>
</feature>
<reference evidence="8 9" key="1">
    <citation type="journal article" date="2018" name="Genome Biol. Evol.">
        <title>Multiple Roots of Fruiting Body Formation in Amoebozoa.</title>
        <authorList>
            <person name="Hillmann F."/>
            <person name="Forbes G."/>
            <person name="Novohradska S."/>
            <person name="Ferling I."/>
            <person name="Riege K."/>
            <person name="Groth M."/>
            <person name="Westermann M."/>
            <person name="Marz M."/>
            <person name="Spaller T."/>
            <person name="Winckler T."/>
            <person name="Schaap P."/>
            <person name="Glockner G."/>
        </authorList>
    </citation>
    <scope>NUCLEOTIDE SEQUENCE [LARGE SCALE GENOMIC DNA]</scope>
    <source>
        <strain evidence="8 9">Jena</strain>
    </source>
</reference>
<feature type="region of interest" description="Disordered" evidence="3">
    <location>
        <begin position="980"/>
        <end position="1011"/>
    </location>
</feature>
<feature type="region of interest" description="Disordered" evidence="3">
    <location>
        <begin position="881"/>
        <end position="912"/>
    </location>
</feature>
<dbReference type="EMBL" id="MDYQ01000812">
    <property type="protein sequence ID" value="PRP72780.1"/>
    <property type="molecule type" value="Genomic_DNA"/>
</dbReference>
<dbReference type="OrthoDB" id="278430at2759"/>
<organism evidence="8 9">
    <name type="scientific">Planoprotostelium fungivorum</name>
    <dbReference type="NCBI Taxonomy" id="1890364"/>
    <lineage>
        <taxon>Eukaryota</taxon>
        <taxon>Amoebozoa</taxon>
        <taxon>Evosea</taxon>
        <taxon>Variosea</taxon>
        <taxon>Cavosteliida</taxon>
        <taxon>Cavosteliaceae</taxon>
        <taxon>Planoprotostelium</taxon>
    </lineage>
</organism>
<feature type="region of interest" description="Disordered" evidence="3">
    <location>
        <begin position="525"/>
        <end position="613"/>
    </location>
</feature>
<keyword evidence="9" id="KW-1185">Reference proteome</keyword>
<evidence type="ECO:0000313" key="8">
    <source>
        <dbReference type="EMBL" id="PRP72780.1"/>
    </source>
</evidence>
<dbReference type="Pfam" id="PF01424">
    <property type="entry name" value="R3H"/>
    <property type="match status" value="1"/>
</dbReference>
<feature type="region of interest" description="Disordered" evidence="3">
    <location>
        <begin position="789"/>
        <end position="867"/>
    </location>
</feature>
<gene>
    <name evidence="8" type="ORF">PROFUN_07680</name>
</gene>
<feature type="region of interest" description="Disordered" evidence="3">
    <location>
        <begin position="659"/>
        <end position="735"/>
    </location>
</feature>
<dbReference type="InterPro" id="IPR024771">
    <property type="entry name" value="SUZ"/>
</dbReference>
<feature type="transmembrane region" description="Helical" evidence="4">
    <location>
        <begin position="112"/>
        <end position="136"/>
    </location>
</feature>
<feature type="compositionally biased region" description="Low complexity" evidence="3">
    <location>
        <begin position="387"/>
        <end position="396"/>
    </location>
</feature>
<dbReference type="GO" id="GO:0003676">
    <property type="term" value="F:nucleic acid binding"/>
    <property type="evidence" value="ECO:0007669"/>
    <property type="project" value="UniProtKB-UniRule"/>
</dbReference>
<dbReference type="CDD" id="cd02642">
    <property type="entry name" value="R3H_encore_like"/>
    <property type="match status" value="1"/>
</dbReference>
<dbReference type="Gene3D" id="3.30.1370.50">
    <property type="entry name" value="R3H-like domain"/>
    <property type="match status" value="1"/>
</dbReference>
<proteinExistence type="predicted"/>
<evidence type="ECO:0000256" key="4">
    <source>
        <dbReference type="SAM" id="Phobius"/>
    </source>
</evidence>
<keyword evidence="2" id="KW-0496">Mitochondrion</keyword>
<dbReference type="SMART" id="SM00393">
    <property type="entry name" value="R3H"/>
    <property type="match status" value="1"/>
</dbReference>
<sequence>MNGIAQLTRDRRFVFVLRSTTTTSIPRIQSIQRVNRFVSTDSVGKSDVQTAMTKLKAALAPFMSGSKSLWADYKKMNAIKREYGIDLNTIGSRAEIRHVRETTAELKKAAPVLIAFWIPIVGYTIPVVCLLFPAILPKALKQPEQREADYAKWLKDRVQLSDTIEKGVKDAMSSEYTTKPFAEHIKLADYAQSSFLQNIDEPIAKQTIPELFDTPVERLTDPSVDRFLRYLGLKGFLPAYFARHKLKDYLKWIRIDDVKIRQGGIDSLSDEEVKQALFDRGYDTADLTPKESREALLKWVAMPTYHMNDSLLLHNMTLRKHLLYPDRSPQHLSRRPVIEPQCLFLHSLRPVSKTERNIYLSASPGPSASIQYSIQAEMGAHSQSPASSENILSEKNSSNEEENFMGFKSSESSIHSQEGHYPQDEEGEISPNDGFQIDQFLMNALVNFRDRLTILKLDSELEKFINNPRQTKLMLPPQSSYQRLIVHRVAQYFQLEHIVVEQEPGKRAVALQKTPDSRVPILRFSDLVEQPEAPPTSNKSFKIMRRDRYGQGHERSSTTSESQASQTSAPTLEPAPPRSRPQGPSAEMSYPAYSTRPPSNPNMTLEEREEEYAKARARIFGPEKETEEGIDNSPLTDVTSSLAATSLDDKKKVMTSAPLLMKNPTEEKDSIKAPVVPPVKSSIPGTAPSRTTTAPATSSNSSGPAPTNPQSFHPRHQGYPNYNPQPVPLNSGFYGNQGEGGYISSGGNPWSTGKPYDTMGIFNGPFDFGGKSVGPMPYYPGRPSFPPPGGFVPYPFGQMTQEDPFPPPSASKQPRSNNDAKNKFVEGETDEYPKLEASRNKKNNATSSPSTTRHSTPAQAAQPPQQNVNYYRAPPYVYYPSGPTSPVPPPNMKGNTTTTEGEREKSAWPTYNSANFRNNGVMMGGGYPPMVQNSQYPMMTSPILQHPPFYHPGTIPPPNMQMSSGHANSGTIYIGSDDYQRRPPKPSATLFDPNAPTTETNSKNKGAPLLPVERDPAPVPSYNPYSNMNTPSFYNPPVPNLPRSSSFDSFYISHILEVLPLEGAEDWEEEVMSMGAVSVKNVDKTTIAVFKNAPAAATALSQAMESRSHGWHDTPGDIVAVRESSDVLVTEASEGKVVSLSLHRCVVYVVVPLWLHTSNCSSTFSLSRDGPFSGVGEFSARVRQFYCSEAQLDTN</sequence>
<keyword evidence="4" id="KW-1133">Transmembrane helix</keyword>
<dbReference type="Pfam" id="PF07766">
    <property type="entry name" value="LETM1_RBD"/>
    <property type="match status" value="1"/>
</dbReference>
<dbReference type="PROSITE" id="PS51673">
    <property type="entry name" value="SUZ"/>
    <property type="match status" value="1"/>
</dbReference>
<evidence type="ECO:0000259" key="5">
    <source>
        <dbReference type="PROSITE" id="PS51061"/>
    </source>
</evidence>
<feature type="domain" description="R3H" evidence="5">
    <location>
        <begin position="451"/>
        <end position="514"/>
    </location>
</feature>
<feature type="domain" description="SUZ" evidence="6">
    <location>
        <begin position="518"/>
        <end position="624"/>
    </location>
</feature>
<feature type="compositionally biased region" description="Low complexity" evidence="3">
    <location>
        <begin position="684"/>
        <end position="709"/>
    </location>
</feature>
<protein>
    <submittedName>
        <fullName evidence="8">Uncharacterized protein</fullName>
    </submittedName>
</protein>
<evidence type="ECO:0000313" key="9">
    <source>
        <dbReference type="Proteomes" id="UP000241769"/>
    </source>
</evidence>
<dbReference type="PANTHER" id="PTHR15672:SF8">
    <property type="entry name" value="PROTEIN ENCORE"/>
    <property type="match status" value="1"/>
</dbReference>
<dbReference type="InterPro" id="IPR051937">
    <property type="entry name" value="R3H_domain_containing"/>
</dbReference>
<accession>A0A2P6MM60</accession>
<evidence type="ECO:0000259" key="6">
    <source>
        <dbReference type="PROSITE" id="PS51673"/>
    </source>
</evidence>
<evidence type="ECO:0000259" key="7">
    <source>
        <dbReference type="PROSITE" id="PS51758"/>
    </source>
</evidence>
<evidence type="ECO:0000256" key="1">
    <source>
        <dbReference type="ARBA" id="ARBA00022553"/>
    </source>
</evidence>
<dbReference type="GO" id="GO:0043022">
    <property type="term" value="F:ribosome binding"/>
    <property type="evidence" value="ECO:0007669"/>
    <property type="project" value="InterPro"/>
</dbReference>
<evidence type="ECO:0000256" key="2">
    <source>
        <dbReference type="PROSITE-ProRule" id="PRU01094"/>
    </source>
</evidence>
<dbReference type="PANTHER" id="PTHR15672">
    <property type="entry name" value="CAMP-REGULATED PHOSPHOPROTEIN 21 RELATED R3H DOMAIN CONTAINING PROTEIN"/>
    <property type="match status" value="1"/>
</dbReference>
<feature type="compositionally biased region" description="Basic and acidic residues" evidence="3">
    <location>
        <begin position="544"/>
        <end position="556"/>
    </location>
</feature>
<dbReference type="SUPFAM" id="SSF82708">
    <property type="entry name" value="R3H domain"/>
    <property type="match status" value="1"/>
</dbReference>
<feature type="region of interest" description="Disordered" evidence="3">
    <location>
        <begin position="376"/>
        <end position="433"/>
    </location>
</feature>
<dbReference type="InParanoid" id="A0A2P6MM60"/>
<keyword evidence="4" id="KW-0472">Membrane</keyword>
<dbReference type="AlphaFoldDB" id="A0A2P6MM60"/>
<dbReference type="PROSITE" id="PS51061">
    <property type="entry name" value="R3H"/>
    <property type="match status" value="1"/>
</dbReference>
<dbReference type="STRING" id="1890364.A0A2P6MM60"/>
<dbReference type="InterPro" id="IPR001374">
    <property type="entry name" value="R3H_dom"/>
</dbReference>
<evidence type="ECO:0000256" key="3">
    <source>
        <dbReference type="SAM" id="MobiDB-lite"/>
    </source>
</evidence>